<dbReference type="EMBL" id="KZ819997">
    <property type="protein sequence ID" value="PWN49868.1"/>
    <property type="molecule type" value="Genomic_DNA"/>
</dbReference>
<accession>A0ACD0NVH5</accession>
<keyword evidence="2" id="KW-1185">Reference proteome</keyword>
<organism evidence="1 2">
    <name type="scientific">Violaceomyces palustris</name>
    <dbReference type="NCBI Taxonomy" id="1673888"/>
    <lineage>
        <taxon>Eukaryota</taxon>
        <taxon>Fungi</taxon>
        <taxon>Dikarya</taxon>
        <taxon>Basidiomycota</taxon>
        <taxon>Ustilaginomycotina</taxon>
        <taxon>Ustilaginomycetes</taxon>
        <taxon>Violaceomycetales</taxon>
        <taxon>Violaceomycetaceae</taxon>
        <taxon>Violaceomyces</taxon>
    </lineage>
</organism>
<reference evidence="1 2" key="1">
    <citation type="journal article" date="2018" name="Mol. Biol. Evol.">
        <title>Broad Genomic Sampling Reveals a Smut Pathogenic Ancestry of the Fungal Clade Ustilaginomycotina.</title>
        <authorList>
            <person name="Kijpornyongpan T."/>
            <person name="Mondo S.J."/>
            <person name="Barry K."/>
            <person name="Sandor L."/>
            <person name="Lee J."/>
            <person name="Lipzen A."/>
            <person name="Pangilinan J."/>
            <person name="LaButti K."/>
            <person name="Hainaut M."/>
            <person name="Henrissat B."/>
            <person name="Grigoriev I.V."/>
            <person name="Spatafora J.W."/>
            <person name="Aime M.C."/>
        </authorList>
    </citation>
    <scope>NUCLEOTIDE SEQUENCE [LARGE SCALE GENOMIC DNA]</scope>
    <source>
        <strain evidence="1 2">SA 807</strain>
    </source>
</reference>
<dbReference type="Proteomes" id="UP000245626">
    <property type="component" value="Unassembled WGS sequence"/>
</dbReference>
<protein>
    <submittedName>
        <fullName evidence="1">Uncharacterized protein</fullName>
    </submittedName>
</protein>
<sequence length="407" mass="44741">MVRVPKPSRDDPDPSTKLPKTIKPLLSHLSTSLERLDQESKLIQRLWYKGRSQFRSAVWWRSFDGVRRSTKKLSASPQTTTDDPRDLDLPIPSLGHLALSSARKSYSSLWVEIGGGGDKSIGTSFHASKSSQPRKQQKESKGIAEPTSSSSSSSRTVFVFSPPTKSLERCDEERRATALNECLANFRSTLNLLSELHRSLIGLRARCRYAWYILSCHLRTPPAPTFAPQAVALLGVCSNLDQICSDLLYGRRDSNGGPSSSLSREGTHGGGDRETEGPPGSGLDRLYSVLYLTMSEFEVREEGDSQGEAASVDFDGDEARTRSLPLGDGGEGKMDPQDGRERKGKGKRKASPEGMGSGDGLESRKRKRLDTSDGDERKKGEEEEEKEEKREGAKTQGQPLRTSAVKP</sequence>
<evidence type="ECO:0000313" key="1">
    <source>
        <dbReference type="EMBL" id="PWN49868.1"/>
    </source>
</evidence>
<proteinExistence type="predicted"/>
<evidence type="ECO:0000313" key="2">
    <source>
        <dbReference type="Proteomes" id="UP000245626"/>
    </source>
</evidence>
<name>A0ACD0NVH5_9BASI</name>
<gene>
    <name evidence="1" type="ORF">IE53DRAFT_411323</name>
</gene>